<dbReference type="InterPro" id="IPR020846">
    <property type="entry name" value="MFS_dom"/>
</dbReference>
<proteinExistence type="predicted"/>
<dbReference type="Proteomes" id="UP001195422">
    <property type="component" value="Unassembled WGS sequence"/>
</dbReference>
<feature type="transmembrane region" description="Helical" evidence="6">
    <location>
        <begin position="101"/>
        <end position="118"/>
    </location>
</feature>
<feature type="transmembrane region" description="Helical" evidence="6">
    <location>
        <begin position="124"/>
        <end position="146"/>
    </location>
</feature>
<keyword evidence="4 6" id="KW-0472">Membrane</keyword>
<evidence type="ECO:0000256" key="1">
    <source>
        <dbReference type="ARBA" id="ARBA00004651"/>
    </source>
</evidence>
<feature type="transmembrane region" description="Helical" evidence="6">
    <location>
        <begin position="69"/>
        <end position="89"/>
    </location>
</feature>
<feature type="transmembrane region" description="Helical" evidence="6">
    <location>
        <begin position="299"/>
        <end position="318"/>
    </location>
</feature>
<evidence type="ECO:0000313" key="8">
    <source>
        <dbReference type="EMBL" id="MBP2399013.1"/>
    </source>
</evidence>
<feature type="transmembrane region" description="Helical" evidence="6">
    <location>
        <begin position="269"/>
        <end position="292"/>
    </location>
</feature>
<evidence type="ECO:0000256" key="6">
    <source>
        <dbReference type="SAM" id="Phobius"/>
    </source>
</evidence>
<comment type="caution">
    <text evidence="8">The sequence shown here is derived from an EMBL/GenBank/DDBJ whole genome shotgun (WGS) entry which is preliminary data.</text>
</comment>
<sequence>MTEQVDSLPAPSPAAADPAPPADHSGYRRATMALALAIVVLLGLNLRVAVASAAALFPALQELLGYGPVVAALLPTIPVLCFAFAGLATTRLMRWLGLERSMMLALVLLTAGLSIRLAPTTSMLLLGTIVAMSGLAVCNVAMPSFVRKYFPQRTAGITSLYSITMSAGAALASGISVPIALQLDSPLAALGVWAIPTLATLVVVAPLAIGARREKPEVGAAGQVSPWPLLATRRGLLITGLFTLQALLVYSIVGWLPSILVDRGMDPTAAGMLLGGLQLVTIPATVLVMALAARGLLRAAFMIASCAALAGFVSLELLPVQLALLPTVFLGIGFTMFPLVMLSISRSGESVEESSAMSSLAQSVGYIVAAIGPFSLGLLSSKLGSWSVPLWLLVAAAVLQVLLALWLSAGTRTRRAGRLQQVDAGAGK</sequence>
<dbReference type="EMBL" id="JAGIOJ010000001">
    <property type="protein sequence ID" value="MBP2399013.1"/>
    <property type="molecule type" value="Genomic_DNA"/>
</dbReference>
<feature type="transmembrane region" description="Helical" evidence="6">
    <location>
        <begin position="356"/>
        <end position="376"/>
    </location>
</feature>
<reference evidence="8 9" key="1">
    <citation type="submission" date="2021-03" db="EMBL/GenBank/DDBJ databases">
        <title>Sequencing the genomes of 1000 actinobacteria strains.</title>
        <authorList>
            <person name="Klenk H.-P."/>
        </authorList>
    </citation>
    <scope>NUCLEOTIDE SEQUENCE [LARGE SCALE GENOMIC DNA]</scope>
    <source>
        <strain evidence="8 9">DSM 20168</strain>
    </source>
</reference>
<feature type="domain" description="Major facilitator superfamily (MFS) profile" evidence="7">
    <location>
        <begin position="31"/>
        <end position="412"/>
    </location>
</feature>
<feature type="transmembrane region" description="Helical" evidence="6">
    <location>
        <begin position="187"/>
        <end position="209"/>
    </location>
</feature>
<dbReference type="Pfam" id="PF07690">
    <property type="entry name" value="MFS_1"/>
    <property type="match status" value="1"/>
</dbReference>
<accession>A0ABS4XTE8</accession>
<dbReference type="RefSeq" id="WP_229777412.1">
    <property type="nucleotide sequence ID" value="NZ_BMPH01000012.1"/>
</dbReference>
<evidence type="ECO:0000313" key="9">
    <source>
        <dbReference type="Proteomes" id="UP001195422"/>
    </source>
</evidence>
<keyword evidence="9" id="KW-1185">Reference proteome</keyword>
<keyword evidence="3 6" id="KW-1133">Transmembrane helix</keyword>
<evidence type="ECO:0000259" key="7">
    <source>
        <dbReference type="PROSITE" id="PS50850"/>
    </source>
</evidence>
<keyword evidence="2 6" id="KW-0812">Transmembrane</keyword>
<gene>
    <name evidence="8" type="ORF">JOF39_002094</name>
</gene>
<feature type="region of interest" description="Disordered" evidence="5">
    <location>
        <begin position="1"/>
        <end position="23"/>
    </location>
</feature>
<feature type="transmembrane region" description="Helical" evidence="6">
    <location>
        <begin position="158"/>
        <end position="181"/>
    </location>
</feature>
<dbReference type="Gene3D" id="1.20.1250.20">
    <property type="entry name" value="MFS general substrate transporter like domains"/>
    <property type="match status" value="2"/>
</dbReference>
<feature type="transmembrane region" description="Helical" evidence="6">
    <location>
        <begin position="236"/>
        <end position="257"/>
    </location>
</feature>
<name>A0ABS4XTE8_GLUPR</name>
<feature type="transmembrane region" description="Helical" evidence="6">
    <location>
        <begin position="388"/>
        <end position="409"/>
    </location>
</feature>
<protein>
    <submittedName>
        <fullName evidence="8">CP family cyanate transporter-like MFS transporter</fullName>
    </submittedName>
</protein>
<evidence type="ECO:0000256" key="5">
    <source>
        <dbReference type="SAM" id="MobiDB-lite"/>
    </source>
</evidence>
<dbReference type="PANTHER" id="PTHR23523:SF2">
    <property type="entry name" value="2-NITROIMIDAZOLE TRANSPORTER"/>
    <property type="match status" value="1"/>
</dbReference>
<organism evidence="8 9">
    <name type="scientific">Glutamicibacter protophormiae</name>
    <name type="common">Brevibacterium protophormiae</name>
    <dbReference type="NCBI Taxonomy" id="37930"/>
    <lineage>
        <taxon>Bacteria</taxon>
        <taxon>Bacillati</taxon>
        <taxon>Actinomycetota</taxon>
        <taxon>Actinomycetes</taxon>
        <taxon>Micrococcales</taxon>
        <taxon>Micrococcaceae</taxon>
        <taxon>Glutamicibacter</taxon>
    </lineage>
</organism>
<comment type="subcellular location">
    <subcellularLocation>
        <location evidence="1">Cell membrane</location>
        <topology evidence="1">Multi-pass membrane protein</topology>
    </subcellularLocation>
</comment>
<dbReference type="SUPFAM" id="SSF103473">
    <property type="entry name" value="MFS general substrate transporter"/>
    <property type="match status" value="1"/>
</dbReference>
<evidence type="ECO:0000256" key="4">
    <source>
        <dbReference type="ARBA" id="ARBA00023136"/>
    </source>
</evidence>
<feature type="transmembrane region" description="Helical" evidence="6">
    <location>
        <begin position="324"/>
        <end position="344"/>
    </location>
</feature>
<dbReference type="InterPro" id="IPR011701">
    <property type="entry name" value="MFS"/>
</dbReference>
<evidence type="ECO:0000256" key="2">
    <source>
        <dbReference type="ARBA" id="ARBA00022692"/>
    </source>
</evidence>
<dbReference type="PROSITE" id="PS50850">
    <property type="entry name" value="MFS"/>
    <property type="match status" value="1"/>
</dbReference>
<feature type="transmembrane region" description="Helical" evidence="6">
    <location>
        <begin position="33"/>
        <end position="57"/>
    </location>
</feature>
<dbReference type="InterPro" id="IPR036259">
    <property type="entry name" value="MFS_trans_sf"/>
</dbReference>
<dbReference type="InterPro" id="IPR052524">
    <property type="entry name" value="MFS_Cyanate_Porter"/>
</dbReference>
<evidence type="ECO:0000256" key="3">
    <source>
        <dbReference type="ARBA" id="ARBA00022989"/>
    </source>
</evidence>
<dbReference type="PANTHER" id="PTHR23523">
    <property type="match status" value="1"/>
</dbReference>